<proteinExistence type="inferred from homology"/>
<comment type="pathway">
    <text evidence="3">Amino-acid biosynthesis; L-methionine biosynthesis via salvage pathway; L-methionine from S-methyl-5-thio-alpha-D-ribose 1-phosphate: step 1/6.</text>
</comment>
<dbReference type="Gene3D" id="1.20.120.420">
    <property type="entry name" value="translation initiation factor eif-2b, domain 1"/>
    <property type="match status" value="1"/>
</dbReference>
<dbReference type="Gene3D" id="3.40.50.10470">
    <property type="entry name" value="Translation initiation factor eif-2b, domain 2"/>
    <property type="match status" value="1"/>
</dbReference>
<feature type="binding site" evidence="3">
    <location>
        <begin position="271"/>
        <end position="272"/>
    </location>
    <ligand>
        <name>substrate</name>
    </ligand>
</feature>
<dbReference type="GO" id="GO:0046523">
    <property type="term" value="F:S-methyl-5-thioribose-1-phosphate isomerase activity"/>
    <property type="evidence" value="ECO:0007669"/>
    <property type="project" value="UniProtKB-UniRule"/>
</dbReference>
<dbReference type="Proteomes" id="UP000254000">
    <property type="component" value="Unassembled WGS sequence"/>
</dbReference>
<dbReference type="PANTHER" id="PTHR43475:SF1">
    <property type="entry name" value="METHYLTHIORIBOSE-1-PHOSPHATE ISOMERASE"/>
    <property type="match status" value="1"/>
</dbReference>
<organism evidence="4 5">
    <name type="scientific">Gordonibacter pamelaeae</name>
    <dbReference type="NCBI Taxonomy" id="471189"/>
    <lineage>
        <taxon>Bacteria</taxon>
        <taxon>Bacillati</taxon>
        <taxon>Actinomycetota</taxon>
        <taxon>Coriobacteriia</taxon>
        <taxon>Eggerthellales</taxon>
        <taxon>Eggerthellaceae</taxon>
        <taxon>Gordonibacter</taxon>
    </lineage>
</organism>
<feature type="active site" description="Proton donor" evidence="3">
    <location>
        <position position="261"/>
    </location>
</feature>
<dbReference type="InterPro" id="IPR037171">
    <property type="entry name" value="NagB/RpiA_transferase-like"/>
</dbReference>
<dbReference type="UniPathway" id="UPA00904">
    <property type="reaction ID" value="UER00874"/>
</dbReference>
<evidence type="ECO:0000313" key="4">
    <source>
        <dbReference type="EMBL" id="RDB63557.1"/>
    </source>
</evidence>
<feature type="site" description="Transition state stabilizer" evidence="3">
    <location>
        <position position="181"/>
    </location>
</feature>
<dbReference type="InterPro" id="IPR011559">
    <property type="entry name" value="Initiation_fac_2B_a/b/d"/>
</dbReference>
<comment type="catalytic activity">
    <reaction evidence="2 3">
        <text>5-(methylsulfanyl)-alpha-D-ribose 1-phosphate = 5-(methylsulfanyl)-D-ribulose 1-phosphate</text>
        <dbReference type="Rhea" id="RHEA:19989"/>
        <dbReference type="ChEBI" id="CHEBI:58533"/>
        <dbReference type="ChEBI" id="CHEBI:58548"/>
        <dbReference type="EC" id="5.3.1.23"/>
    </reaction>
</comment>
<dbReference type="InterPro" id="IPR000649">
    <property type="entry name" value="IF-2B-related"/>
</dbReference>
<evidence type="ECO:0000256" key="1">
    <source>
        <dbReference type="ARBA" id="ARBA00023235"/>
    </source>
</evidence>
<dbReference type="NCBIfam" id="TIGR00512">
    <property type="entry name" value="salvage_mtnA"/>
    <property type="match status" value="1"/>
</dbReference>
<accession>A0A369LY57</accession>
<reference evidence="4 5" key="1">
    <citation type="journal article" date="2018" name="Elife">
        <title>Discovery and characterization of a prevalent human gut bacterial enzyme sufficient for the inactivation of a family of plant toxins.</title>
        <authorList>
            <person name="Koppel N."/>
            <person name="Bisanz J.E."/>
            <person name="Pandelia M.E."/>
            <person name="Turnbaugh P.J."/>
            <person name="Balskus E.P."/>
        </authorList>
    </citation>
    <scope>NUCLEOTIDE SEQUENCE [LARGE SCALE GENOMIC DNA]</scope>
    <source>
        <strain evidence="4 5">3C</strain>
    </source>
</reference>
<comment type="similarity">
    <text evidence="3">Belongs to the EIF-2B alpha/beta/delta subunits family. MtnA subfamily.</text>
</comment>
<keyword evidence="5" id="KW-1185">Reference proteome</keyword>
<sequence>MSQPLCLENLPRTVELERDGDGRPRLAYIDQRRLPGELAFERTGDWRAVVGAVKSLAVRGAPALGIVGAAAVALWAGNVGAGSPTAGGCWEIPPSFFAELGRVADEVADARPTAVNLAWGVRRLERLAHALAGGAAAPRALADELYDEVKRMEAEDEAVNRAIGAHGAKLLAPGSRILTHCNAGSLGTAFFGTALGIVYAAAAQGKVERVYADETRPVGQGARLTAWELSRANVPCTLICDNMAASLMASGRVDAVLVGADRIAANGDAANKIGTYGVAVLARHHGIPFYVAAPTSTIDPTLPDGSGIPIEERDPAEVLPAPIPGVEVWNPAFDVTPASLITRIVTERGVFEPGKLVY</sequence>
<dbReference type="GeneID" id="78360393"/>
<comment type="function">
    <text evidence="3">Catalyzes the interconversion of methylthioribose-1-phosphate (MTR-1-P) into methylthioribulose-1-phosphate (MTRu-1-P).</text>
</comment>
<dbReference type="InterPro" id="IPR042529">
    <property type="entry name" value="IF_2B-like_C"/>
</dbReference>
<dbReference type="Pfam" id="PF01008">
    <property type="entry name" value="IF-2B"/>
    <property type="match status" value="1"/>
</dbReference>
<dbReference type="PANTHER" id="PTHR43475">
    <property type="entry name" value="METHYLTHIORIBOSE-1-PHOSPHATE ISOMERASE"/>
    <property type="match status" value="1"/>
</dbReference>
<evidence type="ECO:0000313" key="5">
    <source>
        <dbReference type="Proteomes" id="UP000254000"/>
    </source>
</evidence>
<dbReference type="AlphaFoldDB" id="A0A369LY57"/>
<comment type="caution">
    <text evidence="4">The sequence shown here is derived from an EMBL/GenBank/DDBJ whole genome shotgun (WGS) entry which is preliminary data.</text>
</comment>
<name>A0A369LY57_9ACTN</name>
<dbReference type="EC" id="5.3.1.23" evidence="3"/>
<keyword evidence="3" id="KW-0028">Amino-acid biosynthesis</keyword>
<keyword evidence="3" id="KW-0486">Methionine biosynthesis</keyword>
<dbReference type="EMBL" id="PPTS01000007">
    <property type="protein sequence ID" value="RDB63557.1"/>
    <property type="molecule type" value="Genomic_DNA"/>
</dbReference>
<feature type="binding site" evidence="3">
    <location>
        <begin position="59"/>
        <end position="61"/>
    </location>
    <ligand>
        <name>substrate</name>
    </ligand>
</feature>
<dbReference type="InterPro" id="IPR005251">
    <property type="entry name" value="IF-M1Pi"/>
</dbReference>
<dbReference type="RefSeq" id="WP_114569263.1">
    <property type="nucleotide sequence ID" value="NZ_CABMMS010000007.1"/>
</dbReference>
<dbReference type="GO" id="GO:0019509">
    <property type="term" value="P:L-methionine salvage from methylthioadenosine"/>
    <property type="evidence" value="ECO:0007669"/>
    <property type="project" value="UniProtKB-UniRule"/>
</dbReference>
<evidence type="ECO:0000256" key="3">
    <source>
        <dbReference type="HAMAP-Rule" id="MF_01678"/>
    </source>
</evidence>
<dbReference type="SUPFAM" id="SSF100950">
    <property type="entry name" value="NagB/RpiA/CoA transferase-like"/>
    <property type="match status" value="1"/>
</dbReference>
<dbReference type="HAMAP" id="MF_01678">
    <property type="entry name" value="Salvage_MtnA"/>
    <property type="match status" value="1"/>
</dbReference>
<dbReference type="NCBIfam" id="NF004326">
    <property type="entry name" value="PRK05720.1"/>
    <property type="match status" value="1"/>
</dbReference>
<dbReference type="NCBIfam" id="TIGR00524">
    <property type="entry name" value="eIF-2B_rel"/>
    <property type="match status" value="1"/>
</dbReference>
<feature type="binding site" evidence="3">
    <location>
        <position position="220"/>
    </location>
    <ligand>
        <name>substrate</name>
    </ligand>
</feature>
<dbReference type="InterPro" id="IPR027363">
    <property type="entry name" value="M1Pi_N"/>
</dbReference>
<evidence type="ECO:0000256" key="2">
    <source>
        <dbReference type="ARBA" id="ARBA00052401"/>
    </source>
</evidence>
<gene>
    <name evidence="3 4" type="primary">mtnA</name>
    <name evidence="4" type="ORF">C1877_11890</name>
</gene>
<protein>
    <recommendedName>
        <fullName evidence="3">Methylthioribose-1-phosphate isomerase</fullName>
        <shortName evidence="3">M1Pi</shortName>
        <shortName evidence="3">MTR-1-P isomerase</shortName>
        <ecNumber evidence="3">5.3.1.23</ecNumber>
    </recommendedName>
    <alternativeName>
        <fullName evidence="3">S-methyl-5-thioribose-1-phosphate isomerase</fullName>
    </alternativeName>
</protein>
<feature type="binding site" evidence="3">
    <location>
        <position position="111"/>
    </location>
    <ligand>
        <name>substrate</name>
    </ligand>
</feature>
<keyword evidence="1 3" id="KW-0413">Isomerase</keyword>
<dbReference type="OrthoDB" id="9803436at2"/>
<dbReference type="FunFam" id="3.40.50.10470:FF:000006">
    <property type="entry name" value="Methylthioribose-1-phosphate isomerase"/>
    <property type="match status" value="1"/>
</dbReference>